<feature type="compositionally biased region" description="Pro residues" evidence="1">
    <location>
        <begin position="114"/>
        <end position="123"/>
    </location>
</feature>
<evidence type="ECO:0000259" key="2">
    <source>
        <dbReference type="PROSITE" id="PS50943"/>
    </source>
</evidence>
<evidence type="ECO:0000313" key="3">
    <source>
        <dbReference type="EMBL" id="SCE86025.1"/>
    </source>
</evidence>
<dbReference type="InterPro" id="IPR001387">
    <property type="entry name" value="Cro/C1-type_HTH"/>
</dbReference>
<dbReference type="PRINTS" id="PR00364">
    <property type="entry name" value="DISEASERSIST"/>
</dbReference>
<dbReference type="Proteomes" id="UP000199375">
    <property type="component" value="Unassembled WGS sequence"/>
</dbReference>
<proteinExistence type="predicted"/>
<dbReference type="SUPFAM" id="SSF48452">
    <property type="entry name" value="TPR-like"/>
    <property type="match status" value="1"/>
</dbReference>
<dbReference type="EMBL" id="FMCW01000010">
    <property type="protein sequence ID" value="SCE86025.1"/>
    <property type="molecule type" value="Genomic_DNA"/>
</dbReference>
<accession>A0A1C4VQD7</accession>
<reference evidence="3 4" key="1">
    <citation type="submission" date="2016-06" db="EMBL/GenBank/DDBJ databases">
        <authorList>
            <person name="Kjaerup R.B."/>
            <person name="Dalgaard T.S."/>
            <person name="Juul-Madsen H.R."/>
        </authorList>
    </citation>
    <scope>NUCLEOTIDE SEQUENCE [LARGE SCALE GENOMIC DNA]</scope>
    <source>
        <strain evidence="3 4">DSM 45626</strain>
    </source>
</reference>
<gene>
    <name evidence="3" type="ORF">GA0070558_110117</name>
</gene>
<dbReference type="PANTHER" id="PTHR47691">
    <property type="entry name" value="REGULATOR-RELATED"/>
    <property type="match status" value="1"/>
</dbReference>
<dbReference type="SUPFAM" id="SSF47413">
    <property type="entry name" value="lambda repressor-like DNA-binding domains"/>
    <property type="match status" value="1"/>
</dbReference>
<dbReference type="Gene3D" id="1.25.40.10">
    <property type="entry name" value="Tetratricopeptide repeat domain"/>
    <property type="match status" value="1"/>
</dbReference>
<sequence>MTNGPADPSAHGPPRTEGELLAELNRLRVRAARSRGKARLSLQDLAAATGVPRSSLANYLNGRSAMPMDVLDRLLLALGVTPAEAGVWATRWERAVGERLAPGGAPRAATSPASPGPGPPAVDPTPGDGPQAQSAADRPGPALPVPAQLPPTLGAFSGRQDVLAQLDGLLVDADADPAAPVIAVVTGTAGVGKTTLATYWAQRVRDRFPDGQLHVDLRGFDPRKPPVPPAEAVRGFLDAFEVPRHRVPTGPDAQAALLRSLLTGRRVLMVLDNARDADQVRPLLPGASGCLVLVTSRGQLPGLVAVEGARPVPVELLDPAESRALLAARLGSGRVDAEPGAVDEIVGRCAGLPLALAVVAARAAAHPRFPLATIAAELREAPRRLDPLAGTDPGIDVRAVLSWSYALLGTPAARLFRLLGLSPGPDVGTAAVASLAGTSVAEVRPPLAELVGAHLVTEHRPGRFTCHDLLRAYARELADADPAAGRAAATHRLLDHYLHTAHATEQVLVPPRGPITLADPAPGAAPERADGRAAALAWFAAEHRCLVAAVEHAAGTGHDTHAWQLAAACVSFFDLRGHWADWTATQQIALRAARRLGDRSAEAHAHRFLGGAATRLGRILDARAHQSRALVLFESLDDRINQAFTHRSLGWIAERSGDHRTALGHDLRALELFRHAGHRGGEAASLNSVGWCHAQLGDHRRAIADCEQALALLDELGDLDGVAMTLDSLGYVHRLLGEHARAAELYQRARGLFAALGDRHGEAEAGANLGDTLCEVGDPEGAAAVWRQALAILDDLGDPKADHVRASLDAVICAELDPDGPGTPRR</sequence>
<evidence type="ECO:0000256" key="1">
    <source>
        <dbReference type="SAM" id="MobiDB-lite"/>
    </source>
</evidence>
<dbReference type="CDD" id="cd00093">
    <property type="entry name" value="HTH_XRE"/>
    <property type="match status" value="1"/>
</dbReference>
<dbReference type="GO" id="GO:0043531">
    <property type="term" value="F:ADP binding"/>
    <property type="evidence" value="ECO:0007669"/>
    <property type="project" value="InterPro"/>
</dbReference>
<dbReference type="InterPro" id="IPR027417">
    <property type="entry name" value="P-loop_NTPase"/>
</dbReference>
<dbReference type="Pfam" id="PF13424">
    <property type="entry name" value="TPR_12"/>
    <property type="match status" value="2"/>
</dbReference>
<dbReference type="Gene3D" id="3.40.50.300">
    <property type="entry name" value="P-loop containing nucleotide triphosphate hydrolases"/>
    <property type="match status" value="1"/>
</dbReference>
<feature type="domain" description="HTH cro/C1-type" evidence="2">
    <location>
        <begin position="35"/>
        <end position="85"/>
    </location>
</feature>
<dbReference type="GO" id="GO:0003677">
    <property type="term" value="F:DNA binding"/>
    <property type="evidence" value="ECO:0007669"/>
    <property type="project" value="InterPro"/>
</dbReference>
<dbReference type="PANTHER" id="PTHR47691:SF3">
    <property type="entry name" value="HTH-TYPE TRANSCRIPTIONAL REGULATOR RV0890C-RELATED"/>
    <property type="match status" value="1"/>
</dbReference>
<dbReference type="SMART" id="SM00530">
    <property type="entry name" value="HTH_XRE"/>
    <property type="match status" value="1"/>
</dbReference>
<dbReference type="PROSITE" id="PS50943">
    <property type="entry name" value="HTH_CROC1"/>
    <property type="match status" value="1"/>
</dbReference>
<feature type="compositionally biased region" description="Low complexity" evidence="1">
    <location>
        <begin position="101"/>
        <end position="113"/>
    </location>
</feature>
<name>A0A1C4VQD7_9ACTN</name>
<dbReference type="Gene3D" id="1.10.260.40">
    <property type="entry name" value="lambda repressor-like DNA-binding domains"/>
    <property type="match status" value="1"/>
</dbReference>
<dbReference type="AlphaFoldDB" id="A0A1C4VQD7"/>
<evidence type="ECO:0000313" key="4">
    <source>
        <dbReference type="Proteomes" id="UP000199375"/>
    </source>
</evidence>
<protein>
    <submittedName>
        <fullName evidence="3">Predicted ATPase</fullName>
    </submittedName>
</protein>
<dbReference type="InterPro" id="IPR010982">
    <property type="entry name" value="Lambda_DNA-bd_dom_sf"/>
</dbReference>
<organism evidence="3 4">
    <name type="scientific">Micromonospora haikouensis</name>
    <dbReference type="NCBI Taxonomy" id="686309"/>
    <lineage>
        <taxon>Bacteria</taxon>
        <taxon>Bacillati</taxon>
        <taxon>Actinomycetota</taxon>
        <taxon>Actinomycetes</taxon>
        <taxon>Micromonosporales</taxon>
        <taxon>Micromonosporaceae</taxon>
        <taxon>Micromonospora</taxon>
    </lineage>
</organism>
<dbReference type="SUPFAM" id="SSF52540">
    <property type="entry name" value="P-loop containing nucleoside triphosphate hydrolases"/>
    <property type="match status" value="1"/>
</dbReference>
<feature type="region of interest" description="Disordered" evidence="1">
    <location>
        <begin position="101"/>
        <end position="151"/>
    </location>
</feature>
<dbReference type="RefSeq" id="WP_176734192.1">
    <property type="nucleotide sequence ID" value="NZ_FMCW01000010.1"/>
</dbReference>
<dbReference type="Pfam" id="PF13560">
    <property type="entry name" value="HTH_31"/>
    <property type="match status" value="1"/>
</dbReference>
<dbReference type="SMART" id="SM00028">
    <property type="entry name" value="TPR"/>
    <property type="match status" value="5"/>
</dbReference>
<dbReference type="InterPro" id="IPR011990">
    <property type="entry name" value="TPR-like_helical_dom_sf"/>
</dbReference>
<dbReference type="InterPro" id="IPR019734">
    <property type="entry name" value="TPR_rpt"/>
</dbReference>